<dbReference type="Proteomes" id="UP001428774">
    <property type="component" value="Unassembled WGS sequence"/>
</dbReference>
<keyword evidence="2" id="KW-0812">Transmembrane</keyword>
<sequence>MAYPINLRVNAPNQIFVRGRGLDAELGGSLLLTGTTANLVPQGQFDLIRGRLDLLGRRLDLTDGSVSLRGSFDPYVRFGASTQVEDTMITIRIEGFASEPDLRVTSDPELPEDEALSFFLFGRSVTNLSPLQAVQLAAAVRTLSGQGGLGLTENLRSGLGVDNLDIGTDADGNAQATVGKYLSDNIYTDVTVGSDGTSQINLNLQVNPNVTVRGRVGSDGDTGLGVFFERDY</sequence>
<comment type="caution">
    <text evidence="6">The sequence shown here is derived from an EMBL/GenBank/DDBJ whole genome shotgun (WGS) entry which is preliminary data.</text>
</comment>
<evidence type="ECO:0000256" key="3">
    <source>
        <dbReference type="ARBA" id="ARBA00022989"/>
    </source>
</evidence>
<evidence type="ECO:0000313" key="7">
    <source>
        <dbReference type="Proteomes" id="UP001428774"/>
    </source>
</evidence>
<name>A0AAW9SSF7_9RHOB</name>
<keyword evidence="3" id="KW-1133">Transmembrane helix</keyword>
<dbReference type="GO" id="GO:0097347">
    <property type="term" value="C:TAM protein secretion complex"/>
    <property type="evidence" value="ECO:0007669"/>
    <property type="project" value="TreeGrafter"/>
</dbReference>
<dbReference type="AlphaFoldDB" id="A0AAW9SSF7"/>
<evidence type="ECO:0000256" key="2">
    <source>
        <dbReference type="ARBA" id="ARBA00022692"/>
    </source>
</evidence>
<dbReference type="EMBL" id="JBDNCH010000002">
    <property type="protein sequence ID" value="MEN9062070.1"/>
    <property type="molecule type" value="Genomic_DNA"/>
</dbReference>
<evidence type="ECO:0000259" key="5">
    <source>
        <dbReference type="Pfam" id="PF04357"/>
    </source>
</evidence>
<dbReference type="PANTHER" id="PTHR36985">
    <property type="entry name" value="TRANSLOCATION AND ASSEMBLY MODULE SUBUNIT TAMB"/>
    <property type="match status" value="1"/>
</dbReference>
<organism evidence="6 7">
    <name type="scientific">Ponticoccus litoralis</name>
    <dbReference type="NCBI Taxonomy" id="422297"/>
    <lineage>
        <taxon>Bacteria</taxon>
        <taxon>Pseudomonadati</taxon>
        <taxon>Pseudomonadota</taxon>
        <taxon>Alphaproteobacteria</taxon>
        <taxon>Rhodobacterales</taxon>
        <taxon>Roseobacteraceae</taxon>
        <taxon>Ponticoccus</taxon>
    </lineage>
</organism>
<accession>A0AAW9SSF7</accession>
<feature type="domain" description="Translocation and assembly module TamB C-terminal" evidence="5">
    <location>
        <begin position="5"/>
        <end position="232"/>
    </location>
</feature>
<evidence type="ECO:0000256" key="4">
    <source>
        <dbReference type="ARBA" id="ARBA00023136"/>
    </source>
</evidence>
<dbReference type="GO" id="GO:0009306">
    <property type="term" value="P:protein secretion"/>
    <property type="evidence" value="ECO:0007669"/>
    <property type="project" value="InterPro"/>
</dbReference>
<reference evidence="6 7" key="1">
    <citation type="submission" date="2024-05" db="EMBL/GenBank/DDBJ databases">
        <title>Genome sequence of Ponticoccus litoralis KCCM 90028.</title>
        <authorList>
            <person name="Kim J.M."/>
            <person name="Lee J.K."/>
            <person name="Choi B.J."/>
            <person name="Bayburt H."/>
            <person name="Baek J.H."/>
            <person name="Jeon C.O."/>
        </authorList>
    </citation>
    <scope>NUCLEOTIDE SEQUENCE [LARGE SCALE GENOMIC DNA]</scope>
    <source>
        <strain evidence="6 7">KCCM 90028</strain>
    </source>
</reference>
<keyword evidence="4" id="KW-0472">Membrane</keyword>
<dbReference type="Pfam" id="PF04357">
    <property type="entry name" value="TamB"/>
    <property type="match status" value="1"/>
</dbReference>
<dbReference type="GO" id="GO:0005886">
    <property type="term" value="C:plasma membrane"/>
    <property type="evidence" value="ECO:0007669"/>
    <property type="project" value="InterPro"/>
</dbReference>
<evidence type="ECO:0000313" key="6">
    <source>
        <dbReference type="EMBL" id="MEN9062070.1"/>
    </source>
</evidence>
<dbReference type="PANTHER" id="PTHR36985:SF1">
    <property type="entry name" value="TRANSLOCATION AND ASSEMBLY MODULE SUBUNIT TAMB"/>
    <property type="match status" value="1"/>
</dbReference>
<dbReference type="RefSeq" id="WP_347167079.1">
    <property type="nucleotide sequence ID" value="NZ_JBDNCH010000002.1"/>
</dbReference>
<keyword evidence="7" id="KW-1185">Reference proteome</keyword>
<comment type="subcellular location">
    <subcellularLocation>
        <location evidence="1">Membrane</location>
        <topology evidence="1">Single-pass membrane protein</topology>
    </subcellularLocation>
</comment>
<protein>
    <submittedName>
        <fullName evidence="6">Translocation/assembly module TamB domain-containing protein</fullName>
    </submittedName>
</protein>
<dbReference type="InterPro" id="IPR007452">
    <property type="entry name" value="TamB_C"/>
</dbReference>
<evidence type="ECO:0000256" key="1">
    <source>
        <dbReference type="ARBA" id="ARBA00004167"/>
    </source>
</evidence>
<gene>
    <name evidence="6" type="ORF">ABFB10_14785</name>
</gene>
<proteinExistence type="predicted"/>